<reference evidence="1" key="1">
    <citation type="journal article" date="2019" name="MBio">
        <title>Virus Genomes from Deep Sea Sediments Expand the Ocean Megavirome and Support Independent Origins of Viral Gigantism.</title>
        <authorList>
            <person name="Backstrom D."/>
            <person name="Yutin N."/>
            <person name="Jorgensen S.L."/>
            <person name="Dharamshi J."/>
            <person name="Homa F."/>
            <person name="Zaremba-Niedwiedzka K."/>
            <person name="Spang A."/>
            <person name="Wolf Y.I."/>
            <person name="Koonin E.V."/>
            <person name="Ettema T.J."/>
        </authorList>
    </citation>
    <scope>NUCLEOTIDE SEQUENCE</scope>
</reference>
<name>A0A481YWF4_9VIRU</name>
<gene>
    <name evidence="1" type="ORF">LCMAC201_04430</name>
</gene>
<evidence type="ECO:0000313" key="1">
    <source>
        <dbReference type="EMBL" id="QBK87532.1"/>
    </source>
</evidence>
<evidence type="ECO:0008006" key="2">
    <source>
        <dbReference type="Google" id="ProtNLM"/>
    </source>
</evidence>
<accession>A0A481YWF4</accession>
<organism evidence="1">
    <name type="scientific">Marseillevirus LCMAC201</name>
    <dbReference type="NCBI Taxonomy" id="2506605"/>
    <lineage>
        <taxon>Viruses</taxon>
        <taxon>Varidnaviria</taxon>
        <taxon>Bamfordvirae</taxon>
        <taxon>Nucleocytoviricota</taxon>
        <taxon>Megaviricetes</taxon>
        <taxon>Pimascovirales</taxon>
        <taxon>Pimascovirales incertae sedis</taxon>
        <taxon>Marseilleviridae</taxon>
    </lineage>
</organism>
<sequence>MEYYWSKQDLVSYTSEQIRILKQHFNIDASGDDLLWLLAVKIITASAQRVQMNGSGSGFAARSESLAEKNDQSTFNKILGAGGFGVIIKKEDSNIVGKFLIDPKDCNEAEIEYRKHLAAYEAFKYAQAKTNKYPQLCISRPLDFSNKSQIVMGKRYSCYYLMTELYSVDKNGLYHIVSQQETYQKLLNRVVGKHYDLPVSEENPSRGFFATYDYITENILQSSDNTLGVLLNISDLIRYIGYSFGVLLFIAELFPRDVEYVLGRDNNGMLCFTVLDFGMTKRIDFNTNDDMLATLANQIVGDLLDVDIYFPVTDELILIFKEGFTDAYHLAAPSSKKELVYQRVMEQWN</sequence>
<proteinExistence type="predicted"/>
<protein>
    <recommendedName>
        <fullName evidence="2">Protein kinase domain-containing protein</fullName>
    </recommendedName>
</protein>
<dbReference type="EMBL" id="MK500356">
    <property type="protein sequence ID" value="QBK87532.1"/>
    <property type="molecule type" value="Genomic_DNA"/>
</dbReference>